<dbReference type="RefSeq" id="WP_227423456.1">
    <property type="nucleotide sequence ID" value="NZ_CP071868.1"/>
</dbReference>
<dbReference type="KEGG" id="psic:J4E96_18200"/>
<dbReference type="InterPro" id="IPR013149">
    <property type="entry name" value="ADH-like_C"/>
</dbReference>
<organism evidence="5 6">
    <name type="scientific">Pengzhenrongella sicca</name>
    <dbReference type="NCBI Taxonomy" id="2819238"/>
    <lineage>
        <taxon>Bacteria</taxon>
        <taxon>Bacillati</taxon>
        <taxon>Actinomycetota</taxon>
        <taxon>Actinomycetes</taxon>
        <taxon>Micrococcales</taxon>
        <taxon>Pengzhenrongella</taxon>
    </lineage>
</organism>
<gene>
    <name evidence="5" type="ORF">J4E96_18200</name>
</gene>
<evidence type="ECO:0000259" key="3">
    <source>
        <dbReference type="Pfam" id="PF00107"/>
    </source>
</evidence>
<dbReference type="Pfam" id="PF08240">
    <property type="entry name" value="ADH_N"/>
    <property type="match status" value="1"/>
</dbReference>
<keyword evidence="6" id="KW-1185">Reference proteome</keyword>
<dbReference type="SUPFAM" id="SSF50129">
    <property type="entry name" value="GroES-like"/>
    <property type="match status" value="1"/>
</dbReference>
<dbReference type="SUPFAM" id="SSF51735">
    <property type="entry name" value="NAD(P)-binding Rossmann-fold domains"/>
    <property type="match status" value="1"/>
</dbReference>
<evidence type="ECO:0000256" key="1">
    <source>
        <dbReference type="ARBA" id="ARBA00001947"/>
    </source>
</evidence>
<reference evidence="5" key="1">
    <citation type="submission" date="2021-03" db="EMBL/GenBank/DDBJ databases">
        <title>Pengzhenrongella sicca gen. nov., sp. nov., a new member of suborder Micrococcineae isolated from High-Arctic tundra soil.</title>
        <authorList>
            <person name="Peng F."/>
        </authorList>
    </citation>
    <scope>NUCLEOTIDE SEQUENCE</scope>
    <source>
        <strain evidence="5">LRZ-2</strain>
    </source>
</reference>
<dbReference type="InterPro" id="IPR050129">
    <property type="entry name" value="Zn_alcohol_dh"/>
</dbReference>
<dbReference type="PANTHER" id="PTHR43401">
    <property type="entry name" value="L-THREONINE 3-DEHYDROGENASE"/>
    <property type="match status" value="1"/>
</dbReference>
<dbReference type="EMBL" id="CP071868">
    <property type="protein sequence ID" value="QTE29192.1"/>
    <property type="molecule type" value="Genomic_DNA"/>
</dbReference>
<keyword evidence="2" id="KW-0560">Oxidoreductase</keyword>
<dbReference type="GO" id="GO:0016491">
    <property type="term" value="F:oxidoreductase activity"/>
    <property type="evidence" value="ECO:0007669"/>
    <property type="project" value="UniProtKB-KW"/>
</dbReference>
<sequence length="344" mass="34943">MTMMTAARWVAADDVEVGQVPVPVVPAGWALVKVAYNGICGTDLSILHGKHPRATAPLIMGHEMSGWVEVAGATGPAAGTLVVVEPLISCGQCKACLDGLTHVCRNLGLYGIDAAGAMAQYVALPPEVLHAVPAGVDPRTATLAEPLAVAVHAVDLSGMAAGDTVAVYGAGPIGVLTALVARHAGAKHVVITEPSAWRREVAAGLGFTVVAPDSTMAATLAPLTGGEGADTTFDSAAHPTVAAELAATTRVRGRIVVVGVYKQPTPIDLQAICFKEQTVIGVRVYTTADVTAAIDLIATDALHLAAFPTKAFDLADVSAAFDAATSGQDCLKVLLTPLPGKADA</sequence>
<feature type="domain" description="Alcohol dehydrogenase-like N-terminal" evidence="4">
    <location>
        <begin position="27"/>
        <end position="133"/>
    </location>
</feature>
<name>A0A8A4ZBB4_9MICO</name>
<dbReference type="InterPro" id="IPR011032">
    <property type="entry name" value="GroES-like_sf"/>
</dbReference>
<protein>
    <submittedName>
        <fullName evidence="5">Alcohol dehydrogenase catalytic domain-containing protein</fullName>
    </submittedName>
</protein>
<dbReference type="InterPro" id="IPR036291">
    <property type="entry name" value="NAD(P)-bd_dom_sf"/>
</dbReference>
<dbReference type="Gene3D" id="3.40.50.720">
    <property type="entry name" value="NAD(P)-binding Rossmann-like Domain"/>
    <property type="match status" value="1"/>
</dbReference>
<evidence type="ECO:0000259" key="4">
    <source>
        <dbReference type="Pfam" id="PF08240"/>
    </source>
</evidence>
<evidence type="ECO:0000313" key="5">
    <source>
        <dbReference type="EMBL" id="QTE29192.1"/>
    </source>
</evidence>
<dbReference type="InterPro" id="IPR013154">
    <property type="entry name" value="ADH-like_N"/>
</dbReference>
<evidence type="ECO:0000313" key="6">
    <source>
        <dbReference type="Proteomes" id="UP000663937"/>
    </source>
</evidence>
<comment type="cofactor">
    <cofactor evidence="1">
        <name>Zn(2+)</name>
        <dbReference type="ChEBI" id="CHEBI:29105"/>
    </cofactor>
</comment>
<dbReference type="Proteomes" id="UP000663937">
    <property type="component" value="Chromosome"/>
</dbReference>
<evidence type="ECO:0000256" key="2">
    <source>
        <dbReference type="ARBA" id="ARBA00023002"/>
    </source>
</evidence>
<dbReference type="Gene3D" id="3.90.180.10">
    <property type="entry name" value="Medium-chain alcohol dehydrogenases, catalytic domain"/>
    <property type="match status" value="1"/>
</dbReference>
<dbReference type="Pfam" id="PF00107">
    <property type="entry name" value="ADH_zinc_N"/>
    <property type="match status" value="1"/>
</dbReference>
<dbReference type="AlphaFoldDB" id="A0A8A4ZBB4"/>
<feature type="domain" description="Alcohol dehydrogenase-like C-terminal" evidence="3">
    <location>
        <begin position="172"/>
        <end position="298"/>
    </location>
</feature>
<proteinExistence type="predicted"/>
<accession>A0A8A4ZBB4</accession>
<dbReference type="PANTHER" id="PTHR43401:SF2">
    <property type="entry name" value="L-THREONINE 3-DEHYDROGENASE"/>
    <property type="match status" value="1"/>
</dbReference>